<feature type="domain" description="GGDEF" evidence="1">
    <location>
        <begin position="474"/>
        <end position="607"/>
    </location>
</feature>
<dbReference type="SMART" id="SM00267">
    <property type="entry name" value="GGDEF"/>
    <property type="match status" value="1"/>
</dbReference>
<name>A0ABQ3KTI4_9ALTE</name>
<dbReference type="InterPro" id="IPR003018">
    <property type="entry name" value="GAF"/>
</dbReference>
<proteinExistence type="predicted"/>
<keyword evidence="3" id="KW-1185">Reference proteome</keyword>
<sequence length="620" mass="71027">MNNQQTLQHQLKQAGSKIRRLLLLLHRYKEAYTIQGALLQLSELASHISDMADFYPAIHKMVSEQLHAENFYVVLYDSVTEDYRLQYFSDEKDQQLIASVPTSAFSRGLTGYVARQQKPLLCDEQQFRDLVDSGEIQAQGSPSAHWMGIPLWRADTVIGVMAIQSYDSQYRYNEQDLKLFSSIGAHTVIALDRVRSRELLESTVKERTQQLLQINDSLQKEIKERIHGEQLQAALYKISELTASSQDMHTFYKAIHKVLCGLMAAENCYIALLDAEQTKLTFPFYVDQFSPAARDRPLSRGFTEYVIRCAEARLINTEQATVLVEQGEIRRGMSSLNQPSRHSNSWLGAPLKIEQKVIGVIAVQSYESDYQYSDQELTILRFVSQHIAVAIQRKLTAEKQKLHQEELERKVFESTRELRQTNLFLRLQVEERKKAEQKLFYDANHDVLTGLANRQMFLQQLKQQFALNKRQPQTGMALLFLDLDRFKLINDTLGHHVGDAFLVESSKRLQSAVREHDLAARFGGDEFVVMLLNLQVEQDAEEIAQRIIEKFRQPYHLENNMVQAGVSIGIAPYLPDYHHADAMLRDADAAMYHAKALGRGRYAVFQPGMRAQMLKALNGG</sequence>
<accession>A0ABQ3KTI4</accession>
<dbReference type="Gene3D" id="3.30.450.40">
    <property type="match status" value="2"/>
</dbReference>
<dbReference type="InterPro" id="IPR043128">
    <property type="entry name" value="Rev_trsase/Diguanyl_cyclase"/>
</dbReference>
<dbReference type="SUPFAM" id="SSF55073">
    <property type="entry name" value="Nucleotide cyclase"/>
    <property type="match status" value="1"/>
</dbReference>
<evidence type="ECO:0000313" key="2">
    <source>
        <dbReference type="EMBL" id="GHG59537.1"/>
    </source>
</evidence>
<dbReference type="CDD" id="cd01949">
    <property type="entry name" value="GGDEF"/>
    <property type="match status" value="1"/>
</dbReference>
<dbReference type="InterPro" id="IPR000160">
    <property type="entry name" value="GGDEF_dom"/>
</dbReference>
<dbReference type="NCBIfam" id="TIGR00254">
    <property type="entry name" value="GGDEF"/>
    <property type="match status" value="1"/>
</dbReference>
<evidence type="ECO:0000259" key="1">
    <source>
        <dbReference type="PROSITE" id="PS50887"/>
    </source>
</evidence>
<dbReference type="InterPro" id="IPR029787">
    <property type="entry name" value="Nucleotide_cyclase"/>
</dbReference>
<dbReference type="SMART" id="SM00065">
    <property type="entry name" value="GAF"/>
    <property type="match status" value="2"/>
</dbReference>
<organism evidence="2 3">
    <name type="scientific">Alishewanella longhuensis</name>
    <dbReference type="NCBI Taxonomy" id="1091037"/>
    <lineage>
        <taxon>Bacteria</taxon>
        <taxon>Pseudomonadati</taxon>
        <taxon>Pseudomonadota</taxon>
        <taxon>Gammaproteobacteria</taxon>
        <taxon>Alteromonadales</taxon>
        <taxon>Alteromonadaceae</taxon>
        <taxon>Alishewanella</taxon>
    </lineage>
</organism>
<dbReference type="PROSITE" id="PS50887">
    <property type="entry name" value="GGDEF"/>
    <property type="match status" value="1"/>
</dbReference>
<dbReference type="PANTHER" id="PTHR44757:SF2">
    <property type="entry name" value="BIOFILM ARCHITECTURE MAINTENANCE PROTEIN MBAA"/>
    <property type="match status" value="1"/>
</dbReference>
<dbReference type="Pfam" id="PF00990">
    <property type="entry name" value="GGDEF"/>
    <property type="match status" value="1"/>
</dbReference>
<dbReference type="RefSeq" id="WP_189429281.1">
    <property type="nucleotide sequence ID" value="NZ_BNAO01000001.1"/>
</dbReference>
<evidence type="ECO:0000313" key="3">
    <source>
        <dbReference type="Proteomes" id="UP000659697"/>
    </source>
</evidence>
<dbReference type="EMBL" id="BNAO01000001">
    <property type="protein sequence ID" value="GHG59537.1"/>
    <property type="molecule type" value="Genomic_DNA"/>
</dbReference>
<protein>
    <recommendedName>
        <fullName evidence="1">GGDEF domain-containing protein</fullName>
    </recommendedName>
</protein>
<gene>
    <name evidence="2" type="ORF">GCM10010919_02190</name>
</gene>
<dbReference type="Pfam" id="PF13185">
    <property type="entry name" value="GAF_2"/>
    <property type="match status" value="2"/>
</dbReference>
<dbReference type="InterPro" id="IPR029016">
    <property type="entry name" value="GAF-like_dom_sf"/>
</dbReference>
<dbReference type="PANTHER" id="PTHR44757">
    <property type="entry name" value="DIGUANYLATE CYCLASE DGCP"/>
    <property type="match status" value="1"/>
</dbReference>
<dbReference type="Proteomes" id="UP000659697">
    <property type="component" value="Unassembled WGS sequence"/>
</dbReference>
<dbReference type="Gene3D" id="3.30.70.270">
    <property type="match status" value="1"/>
</dbReference>
<dbReference type="InterPro" id="IPR052155">
    <property type="entry name" value="Biofilm_reg_signaling"/>
</dbReference>
<comment type="caution">
    <text evidence="2">The sequence shown here is derived from an EMBL/GenBank/DDBJ whole genome shotgun (WGS) entry which is preliminary data.</text>
</comment>
<dbReference type="SUPFAM" id="SSF55781">
    <property type="entry name" value="GAF domain-like"/>
    <property type="match status" value="2"/>
</dbReference>
<reference evidence="3" key="1">
    <citation type="journal article" date="2019" name="Int. J. Syst. Evol. Microbiol.">
        <title>The Global Catalogue of Microorganisms (GCM) 10K type strain sequencing project: providing services to taxonomists for standard genome sequencing and annotation.</title>
        <authorList>
            <consortium name="The Broad Institute Genomics Platform"/>
            <consortium name="The Broad Institute Genome Sequencing Center for Infectious Disease"/>
            <person name="Wu L."/>
            <person name="Ma J."/>
        </authorList>
    </citation>
    <scope>NUCLEOTIDE SEQUENCE [LARGE SCALE GENOMIC DNA]</scope>
    <source>
        <strain evidence="3">CGMCC 1.7003</strain>
    </source>
</reference>